<dbReference type="Proteomes" id="UP001054837">
    <property type="component" value="Unassembled WGS sequence"/>
</dbReference>
<accession>A0AAV4VAL0</accession>
<evidence type="ECO:0000256" key="1">
    <source>
        <dbReference type="SAM" id="MobiDB-lite"/>
    </source>
</evidence>
<keyword evidence="3" id="KW-1185">Reference proteome</keyword>
<organism evidence="2 3">
    <name type="scientific">Caerostris darwini</name>
    <dbReference type="NCBI Taxonomy" id="1538125"/>
    <lineage>
        <taxon>Eukaryota</taxon>
        <taxon>Metazoa</taxon>
        <taxon>Ecdysozoa</taxon>
        <taxon>Arthropoda</taxon>
        <taxon>Chelicerata</taxon>
        <taxon>Arachnida</taxon>
        <taxon>Araneae</taxon>
        <taxon>Araneomorphae</taxon>
        <taxon>Entelegynae</taxon>
        <taxon>Araneoidea</taxon>
        <taxon>Araneidae</taxon>
        <taxon>Caerostris</taxon>
    </lineage>
</organism>
<sequence>MHVRRLTHAASEQAISNPSRVKHGQHDKNTFVSALRMQRGVTSLNCACRQTARPALINDVICKAASDAPERKTDMRTDRLPLLLEIFDMKDSQLKILNKQACSLCPQTMLCLNYACASSDPCHLGTSHPESSTASMTRILLCPLCEWSARSQARTVLVTRQHDRP</sequence>
<name>A0AAV4VAL0_9ARAC</name>
<evidence type="ECO:0000313" key="3">
    <source>
        <dbReference type="Proteomes" id="UP001054837"/>
    </source>
</evidence>
<feature type="region of interest" description="Disordered" evidence="1">
    <location>
        <begin position="1"/>
        <end position="26"/>
    </location>
</feature>
<proteinExistence type="predicted"/>
<evidence type="ECO:0000313" key="2">
    <source>
        <dbReference type="EMBL" id="GIY67044.1"/>
    </source>
</evidence>
<reference evidence="2 3" key="1">
    <citation type="submission" date="2021-06" db="EMBL/GenBank/DDBJ databases">
        <title>Caerostris darwini draft genome.</title>
        <authorList>
            <person name="Kono N."/>
            <person name="Arakawa K."/>
        </authorList>
    </citation>
    <scope>NUCLEOTIDE SEQUENCE [LARGE SCALE GENOMIC DNA]</scope>
</reference>
<comment type="caution">
    <text evidence="2">The sequence shown here is derived from an EMBL/GenBank/DDBJ whole genome shotgun (WGS) entry which is preliminary data.</text>
</comment>
<dbReference type="EMBL" id="BPLQ01012679">
    <property type="protein sequence ID" value="GIY67044.1"/>
    <property type="molecule type" value="Genomic_DNA"/>
</dbReference>
<protein>
    <submittedName>
        <fullName evidence="2">Uncharacterized protein</fullName>
    </submittedName>
</protein>
<gene>
    <name evidence="2" type="ORF">CDAR_521301</name>
</gene>
<dbReference type="AlphaFoldDB" id="A0AAV4VAL0"/>